<name>A0ACC1QLM2_9HYPO</name>
<proteinExistence type="predicted"/>
<dbReference type="EMBL" id="JANAKD010001155">
    <property type="protein sequence ID" value="KAJ3482709.1"/>
    <property type="molecule type" value="Genomic_DNA"/>
</dbReference>
<dbReference type="Proteomes" id="UP001148737">
    <property type="component" value="Unassembled WGS sequence"/>
</dbReference>
<organism evidence="1 2">
    <name type="scientific">Lecanicillium saksenae</name>
    <dbReference type="NCBI Taxonomy" id="468837"/>
    <lineage>
        <taxon>Eukaryota</taxon>
        <taxon>Fungi</taxon>
        <taxon>Dikarya</taxon>
        <taxon>Ascomycota</taxon>
        <taxon>Pezizomycotina</taxon>
        <taxon>Sordariomycetes</taxon>
        <taxon>Hypocreomycetidae</taxon>
        <taxon>Hypocreales</taxon>
        <taxon>Cordycipitaceae</taxon>
        <taxon>Lecanicillium</taxon>
    </lineage>
</organism>
<evidence type="ECO:0000313" key="2">
    <source>
        <dbReference type="Proteomes" id="UP001148737"/>
    </source>
</evidence>
<sequence>MTEPAAAAAEEKKDEEVETTKGEEQLADTQVDVSHVDDTPSNLEVTAEENDVSEPAQNDETKEEESKESEASETSTVVADEPKVEKSADKDHDVSKIAAIAAGSAGAALVVGAATVGAVSLSKESENDAAVKPEAESAKAVEEPAAKDVPAVEEASPAEPEAAKATEEPAAEAAAEEPATAAEATPAQPEETAAAPKSKAVANTKPNFIVSLAKLILSPFSWLKSKLFKSKASKKATPPTEGSS</sequence>
<protein>
    <submittedName>
        <fullName evidence="1">Uncharacterized protein</fullName>
    </submittedName>
</protein>
<accession>A0ACC1QLM2</accession>
<keyword evidence="2" id="KW-1185">Reference proteome</keyword>
<reference evidence="1" key="1">
    <citation type="submission" date="2022-07" db="EMBL/GenBank/DDBJ databases">
        <title>Genome Sequence of Lecanicillium saksenae.</title>
        <authorList>
            <person name="Buettner E."/>
        </authorList>
    </citation>
    <scope>NUCLEOTIDE SEQUENCE</scope>
    <source>
        <strain evidence="1">VT-O1</strain>
    </source>
</reference>
<gene>
    <name evidence="1" type="ORF">NLG97_g7496</name>
</gene>
<evidence type="ECO:0000313" key="1">
    <source>
        <dbReference type="EMBL" id="KAJ3482709.1"/>
    </source>
</evidence>
<comment type="caution">
    <text evidence="1">The sequence shown here is derived from an EMBL/GenBank/DDBJ whole genome shotgun (WGS) entry which is preliminary data.</text>
</comment>